<dbReference type="GO" id="GO:0030010">
    <property type="term" value="P:establishment of cell polarity"/>
    <property type="evidence" value="ECO:0007669"/>
    <property type="project" value="UniProtKB-ARBA"/>
</dbReference>
<dbReference type="GO" id="GO:0046872">
    <property type="term" value="F:metal ion binding"/>
    <property type="evidence" value="ECO:0007669"/>
    <property type="project" value="UniProtKB-KW"/>
</dbReference>
<dbReference type="SMART" id="SM00177">
    <property type="entry name" value="ARF"/>
    <property type="match status" value="1"/>
</dbReference>
<dbReference type="GO" id="GO:0003924">
    <property type="term" value="F:GTPase activity"/>
    <property type="evidence" value="ECO:0007669"/>
    <property type="project" value="InterPro"/>
</dbReference>
<dbReference type="PROSITE" id="PS51417">
    <property type="entry name" value="ARF"/>
    <property type="match status" value="1"/>
</dbReference>
<evidence type="ECO:0000256" key="5">
    <source>
        <dbReference type="PIRSR" id="PIRSR606689-2"/>
    </source>
</evidence>
<comment type="similarity">
    <text evidence="1 6">Belongs to the small GTPase superfamily. Arf family.</text>
</comment>
<name>A0AAF3EU27_9BILA</name>
<sequence>MGILLSRLKELWDRFGNRQAKILLVGLDGAGKTTFLYKLKLGEVITTIPTIGFNVESVQYKSITCTCWDVGGQTKIRPLWRYYFENSDCVIFVIDSSDRQRIKEAKEELDALFAEDTLRNAIFLILANKQDLPMALPPGEMIDLLELSNQRKQKWFVQSCCAHTGDGIYEGLDWLEKNLPK</sequence>
<evidence type="ECO:0000313" key="7">
    <source>
        <dbReference type="Proteomes" id="UP000887575"/>
    </source>
</evidence>
<dbReference type="InterPro" id="IPR024156">
    <property type="entry name" value="Small_GTPase_ARF"/>
</dbReference>
<dbReference type="SUPFAM" id="SSF52540">
    <property type="entry name" value="P-loop containing nucleoside triphosphate hydrolases"/>
    <property type="match status" value="1"/>
</dbReference>
<keyword evidence="3 4" id="KW-0342">GTP-binding</keyword>
<dbReference type="PRINTS" id="PR00328">
    <property type="entry name" value="SAR1GTPBP"/>
</dbReference>
<feature type="binding site" evidence="4">
    <location>
        <begin position="128"/>
        <end position="131"/>
    </location>
    <ligand>
        <name>GTP</name>
        <dbReference type="ChEBI" id="CHEBI:37565"/>
    </ligand>
</feature>
<dbReference type="WBParaSite" id="MBELARI_LOCUS17570">
    <property type="protein sequence ID" value="MBELARI_LOCUS17570"/>
    <property type="gene ID" value="MBELARI_LOCUS17570"/>
</dbReference>
<dbReference type="NCBIfam" id="TIGR00231">
    <property type="entry name" value="small_GTP"/>
    <property type="match status" value="1"/>
</dbReference>
<dbReference type="Gene3D" id="3.40.50.300">
    <property type="entry name" value="P-loop containing nucleotide triphosphate hydrolases"/>
    <property type="match status" value="1"/>
</dbReference>
<evidence type="ECO:0000256" key="3">
    <source>
        <dbReference type="ARBA" id="ARBA00023134"/>
    </source>
</evidence>
<dbReference type="Pfam" id="PF00025">
    <property type="entry name" value="Arf"/>
    <property type="match status" value="1"/>
</dbReference>
<dbReference type="PANTHER" id="PTHR11711">
    <property type="entry name" value="ADP RIBOSYLATION FACTOR-RELATED"/>
    <property type="match status" value="1"/>
</dbReference>
<feature type="binding site" evidence="4">
    <location>
        <begin position="26"/>
        <end position="33"/>
    </location>
    <ligand>
        <name>GTP</name>
        <dbReference type="ChEBI" id="CHEBI:37565"/>
    </ligand>
</feature>
<keyword evidence="5" id="KW-0460">Magnesium</keyword>
<evidence type="ECO:0000256" key="6">
    <source>
        <dbReference type="RuleBase" id="RU003925"/>
    </source>
</evidence>
<evidence type="ECO:0000256" key="4">
    <source>
        <dbReference type="PIRSR" id="PIRSR606689-1"/>
    </source>
</evidence>
<organism evidence="7 8">
    <name type="scientific">Mesorhabditis belari</name>
    <dbReference type="NCBI Taxonomy" id="2138241"/>
    <lineage>
        <taxon>Eukaryota</taxon>
        <taxon>Metazoa</taxon>
        <taxon>Ecdysozoa</taxon>
        <taxon>Nematoda</taxon>
        <taxon>Chromadorea</taxon>
        <taxon>Rhabditida</taxon>
        <taxon>Rhabditina</taxon>
        <taxon>Rhabditomorpha</taxon>
        <taxon>Rhabditoidea</taxon>
        <taxon>Rhabditidae</taxon>
        <taxon>Mesorhabditinae</taxon>
        <taxon>Mesorhabditis</taxon>
    </lineage>
</organism>
<dbReference type="InterPro" id="IPR006689">
    <property type="entry name" value="Small_GTPase_ARF/SAR"/>
</dbReference>
<accession>A0AAF3EU27</accession>
<protein>
    <submittedName>
        <fullName evidence="8">ADP-ribosylation factor</fullName>
    </submittedName>
</protein>
<evidence type="ECO:0000256" key="2">
    <source>
        <dbReference type="ARBA" id="ARBA00022741"/>
    </source>
</evidence>
<keyword evidence="2 4" id="KW-0547">Nucleotide-binding</keyword>
<feature type="binding site" evidence="4">
    <location>
        <position position="72"/>
    </location>
    <ligand>
        <name>GTP</name>
        <dbReference type="ChEBI" id="CHEBI:37565"/>
    </ligand>
</feature>
<dbReference type="SMART" id="SM00178">
    <property type="entry name" value="SAR"/>
    <property type="match status" value="1"/>
</dbReference>
<reference evidence="8" key="1">
    <citation type="submission" date="2024-02" db="UniProtKB">
        <authorList>
            <consortium name="WormBaseParasite"/>
        </authorList>
    </citation>
    <scope>IDENTIFICATION</scope>
</reference>
<dbReference type="CDD" id="cd00878">
    <property type="entry name" value="Arf_Arl"/>
    <property type="match status" value="1"/>
</dbReference>
<feature type="binding site" evidence="5">
    <location>
        <position position="50"/>
    </location>
    <ligand>
        <name>Mg(2+)</name>
        <dbReference type="ChEBI" id="CHEBI:18420"/>
    </ligand>
</feature>
<dbReference type="SMART" id="SM00175">
    <property type="entry name" value="RAB"/>
    <property type="match status" value="1"/>
</dbReference>
<dbReference type="Proteomes" id="UP000887575">
    <property type="component" value="Unassembled WGS sequence"/>
</dbReference>
<keyword evidence="5" id="KW-0479">Metal-binding</keyword>
<dbReference type="FunFam" id="3.40.50.300:FF:000412">
    <property type="entry name" value="ADP-ribosylation factor 1"/>
    <property type="match status" value="1"/>
</dbReference>
<feature type="binding site" evidence="5">
    <location>
        <position position="33"/>
    </location>
    <ligand>
        <name>Mg(2+)</name>
        <dbReference type="ChEBI" id="CHEBI:18420"/>
    </ligand>
</feature>
<evidence type="ECO:0000313" key="8">
    <source>
        <dbReference type="WBParaSite" id="MBELARI_LOCUS17570"/>
    </source>
</evidence>
<evidence type="ECO:0000256" key="1">
    <source>
        <dbReference type="ARBA" id="ARBA00010290"/>
    </source>
</evidence>
<dbReference type="GO" id="GO:0005525">
    <property type="term" value="F:GTP binding"/>
    <property type="evidence" value="ECO:0007669"/>
    <property type="project" value="UniProtKB-KW"/>
</dbReference>
<dbReference type="AlphaFoldDB" id="A0AAF3EU27"/>
<keyword evidence="7" id="KW-1185">Reference proteome</keyword>
<proteinExistence type="inferred from homology"/>
<dbReference type="InterPro" id="IPR027417">
    <property type="entry name" value="P-loop_NTPase"/>
</dbReference>
<dbReference type="InterPro" id="IPR005225">
    <property type="entry name" value="Small_GTP-bd"/>
</dbReference>